<dbReference type="AlphaFoldDB" id="A0A316FQS8"/>
<comment type="similarity">
    <text evidence="1">Belongs to the HesB/IscA family.</text>
</comment>
<proteinExistence type="inferred from homology"/>
<protein>
    <submittedName>
        <fullName evidence="3">Iron-sulfur cluster assembly protein</fullName>
    </submittedName>
</protein>
<keyword evidence="4" id="KW-1185">Reference proteome</keyword>
<gene>
    <name evidence="3" type="ORF">C8D97_107176</name>
</gene>
<dbReference type="SUPFAM" id="SSF89360">
    <property type="entry name" value="HesB-like domain"/>
    <property type="match status" value="1"/>
</dbReference>
<dbReference type="PANTHER" id="PTHR10072:SF41">
    <property type="entry name" value="IRON-SULFUR CLUSTER ASSEMBLY 1 HOMOLOG, MITOCHONDRIAL"/>
    <property type="match status" value="1"/>
</dbReference>
<dbReference type="InterPro" id="IPR016092">
    <property type="entry name" value="ATAP"/>
</dbReference>
<accession>A0A316FQS8</accession>
<evidence type="ECO:0000313" key="4">
    <source>
        <dbReference type="Proteomes" id="UP000245790"/>
    </source>
</evidence>
<dbReference type="EMBL" id="QGGU01000007">
    <property type="protein sequence ID" value="PWK50010.1"/>
    <property type="molecule type" value="Genomic_DNA"/>
</dbReference>
<dbReference type="Gene3D" id="2.60.300.12">
    <property type="entry name" value="HesB-like domain"/>
    <property type="match status" value="1"/>
</dbReference>
<dbReference type="GO" id="GO:0016226">
    <property type="term" value="P:iron-sulfur cluster assembly"/>
    <property type="evidence" value="ECO:0007669"/>
    <property type="project" value="InterPro"/>
</dbReference>
<dbReference type="InterPro" id="IPR050322">
    <property type="entry name" value="Fe-S_cluster_asmbl/transfer"/>
</dbReference>
<dbReference type="RefSeq" id="WP_109763790.1">
    <property type="nucleotide sequence ID" value="NZ_QGGU01000007.1"/>
</dbReference>
<name>A0A316FQS8_9GAMM</name>
<dbReference type="InterPro" id="IPR035903">
    <property type="entry name" value="HesB-like_dom_sf"/>
</dbReference>
<dbReference type="NCBIfam" id="TIGR00049">
    <property type="entry name" value="iron-sulfur cluster assembly accessory protein"/>
    <property type="match status" value="1"/>
</dbReference>
<dbReference type="PANTHER" id="PTHR10072">
    <property type="entry name" value="IRON-SULFUR CLUSTER ASSEMBLY PROTEIN"/>
    <property type="match status" value="1"/>
</dbReference>
<comment type="caution">
    <text evidence="3">The sequence shown here is derived from an EMBL/GenBank/DDBJ whole genome shotgun (WGS) entry which is preliminary data.</text>
</comment>
<dbReference type="GO" id="GO:0051537">
    <property type="term" value="F:2 iron, 2 sulfur cluster binding"/>
    <property type="evidence" value="ECO:0007669"/>
    <property type="project" value="TreeGrafter"/>
</dbReference>
<reference evidence="3 4" key="1">
    <citation type="submission" date="2018-05" db="EMBL/GenBank/DDBJ databases">
        <title>Genomic Encyclopedia of Type Strains, Phase IV (KMG-IV): sequencing the most valuable type-strain genomes for metagenomic binning, comparative biology and taxonomic classification.</title>
        <authorList>
            <person name="Goeker M."/>
        </authorList>
    </citation>
    <scope>NUCLEOTIDE SEQUENCE [LARGE SCALE GENOMIC DNA]</scope>
    <source>
        <strain evidence="3 4">DSM 25350</strain>
    </source>
</reference>
<dbReference type="GO" id="GO:0005829">
    <property type="term" value="C:cytosol"/>
    <property type="evidence" value="ECO:0007669"/>
    <property type="project" value="TreeGrafter"/>
</dbReference>
<dbReference type="InterPro" id="IPR000361">
    <property type="entry name" value="ATAP_core_dom"/>
</dbReference>
<evidence type="ECO:0000256" key="1">
    <source>
        <dbReference type="ARBA" id="ARBA00006718"/>
    </source>
</evidence>
<organism evidence="3 4">
    <name type="scientific">Pleionea mediterranea</name>
    <dbReference type="NCBI Taxonomy" id="523701"/>
    <lineage>
        <taxon>Bacteria</taxon>
        <taxon>Pseudomonadati</taxon>
        <taxon>Pseudomonadota</taxon>
        <taxon>Gammaproteobacteria</taxon>
        <taxon>Oceanospirillales</taxon>
        <taxon>Pleioneaceae</taxon>
        <taxon>Pleionea</taxon>
    </lineage>
</organism>
<dbReference type="OrthoDB" id="9801228at2"/>
<evidence type="ECO:0000259" key="2">
    <source>
        <dbReference type="Pfam" id="PF01521"/>
    </source>
</evidence>
<dbReference type="Pfam" id="PF01521">
    <property type="entry name" value="Fe-S_biosyn"/>
    <property type="match status" value="1"/>
</dbReference>
<sequence>MSVETFSLQNIDLSMTEKAIRHFHRQLQSRDESAVRLTVKESGCSGFMYEMDFVNQAEPDDQVFTFDDINLFVSKQALPILQGTEIDFVTEGVNSNIQFNNPNAKAMCGCGESFTL</sequence>
<dbReference type="Proteomes" id="UP000245790">
    <property type="component" value="Unassembled WGS sequence"/>
</dbReference>
<evidence type="ECO:0000313" key="3">
    <source>
        <dbReference type="EMBL" id="PWK50010.1"/>
    </source>
</evidence>
<feature type="domain" description="Core" evidence="2">
    <location>
        <begin position="13"/>
        <end position="112"/>
    </location>
</feature>